<sequence length="162" mass="17459">MADRSPGRRQTQTVTATTRTNGGYRSTTTTATATAGPVMGYLTLLISGGILLCFTGITLTATVVSLIFLMPLIIITSPIWVPVGTILLICAVGFMWMCGLGVGLFVGLPWIYKYLRGRHPPGSDRMDYARSRIAGTASQMRDYAREYGGYLQSKVKDVAPSA</sequence>
<dbReference type="GO" id="GO:0019915">
    <property type="term" value="P:lipid storage"/>
    <property type="evidence" value="ECO:0007669"/>
    <property type="project" value="TreeGrafter"/>
</dbReference>
<comment type="subcellular location">
    <subcellularLocation>
        <location evidence="2">Lipid droplet</location>
    </subcellularLocation>
    <subcellularLocation>
        <location evidence="1">Membrane</location>
        <topology evidence="1">Multi-pass membrane protein</topology>
    </subcellularLocation>
</comment>
<name>A0A200Q3L5_MACCD</name>
<feature type="compositionally biased region" description="Low complexity" evidence="8">
    <location>
        <begin position="8"/>
        <end position="28"/>
    </location>
</feature>
<dbReference type="GO" id="GO:0016020">
    <property type="term" value="C:membrane"/>
    <property type="evidence" value="ECO:0007669"/>
    <property type="project" value="UniProtKB-SubCell"/>
</dbReference>
<feature type="region of interest" description="Disordered" evidence="8">
    <location>
        <begin position="1"/>
        <end position="28"/>
    </location>
</feature>
<dbReference type="PANTHER" id="PTHR33203:SF4">
    <property type="entry name" value="F27J15.22"/>
    <property type="match status" value="1"/>
</dbReference>
<evidence type="ECO:0000256" key="5">
    <source>
        <dbReference type="ARBA" id="ARBA00022692"/>
    </source>
</evidence>
<keyword evidence="5 9" id="KW-0812">Transmembrane</keyword>
<dbReference type="EMBL" id="MVGT01003194">
    <property type="protein sequence ID" value="OVA05045.1"/>
    <property type="molecule type" value="Genomic_DNA"/>
</dbReference>
<comment type="caution">
    <text evidence="10">The sequence shown here is derived from an EMBL/GenBank/DDBJ whole genome shotgun (WGS) entry which is preliminary data.</text>
</comment>
<dbReference type="InterPro" id="IPR000136">
    <property type="entry name" value="Oleosin"/>
</dbReference>
<dbReference type="Proteomes" id="UP000195402">
    <property type="component" value="Unassembled WGS sequence"/>
</dbReference>
<evidence type="ECO:0000256" key="9">
    <source>
        <dbReference type="SAM" id="Phobius"/>
    </source>
</evidence>
<evidence type="ECO:0000256" key="7">
    <source>
        <dbReference type="ARBA" id="ARBA00023136"/>
    </source>
</evidence>
<dbReference type="GO" id="GO:0048608">
    <property type="term" value="P:reproductive structure development"/>
    <property type="evidence" value="ECO:0007669"/>
    <property type="project" value="UniProtKB-ARBA"/>
</dbReference>
<evidence type="ECO:0000313" key="11">
    <source>
        <dbReference type="Proteomes" id="UP000195402"/>
    </source>
</evidence>
<evidence type="ECO:0000256" key="2">
    <source>
        <dbReference type="ARBA" id="ARBA00004502"/>
    </source>
</evidence>
<keyword evidence="6 9" id="KW-1133">Transmembrane helix</keyword>
<organism evidence="10 11">
    <name type="scientific">Macleaya cordata</name>
    <name type="common">Five-seeded plume-poppy</name>
    <name type="synonym">Bocconia cordata</name>
    <dbReference type="NCBI Taxonomy" id="56857"/>
    <lineage>
        <taxon>Eukaryota</taxon>
        <taxon>Viridiplantae</taxon>
        <taxon>Streptophyta</taxon>
        <taxon>Embryophyta</taxon>
        <taxon>Tracheophyta</taxon>
        <taxon>Spermatophyta</taxon>
        <taxon>Magnoliopsida</taxon>
        <taxon>Ranunculales</taxon>
        <taxon>Papaveraceae</taxon>
        <taxon>Papaveroideae</taxon>
        <taxon>Macleaya</taxon>
    </lineage>
</organism>
<protein>
    <submittedName>
        <fullName evidence="10">Oleosin</fullName>
    </submittedName>
</protein>
<keyword evidence="4" id="KW-0551">Lipid droplet</keyword>
<keyword evidence="7 9" id="KW-0472">Membrane</keyword>
<dbReference type="PANTHER" id="PTHR33203">
    <property type="entry name" value="OLEOSIN"/>
    <property type="match status" value="1"/>
</dbReference>
<evidence type="ECO:0000256" key="8">
    <source>
        <dbReference type="SAM" id="MobiDB-lite"/>
    </source>
</evidence>
<dbReference type="InParanoid" id="A0A200Q3L5"/>
<feature type="transmembrane region" description="Helical" evidence="9">
    <location>
        <begin position="86"/>
        <end position="112"/>
    </location>
</feature>
<dbReference type="AlphaFoldDB" id="A0A200Q3L5"/>
<dbReference type="STRING" id="56857.A0A200Q3L5"/>
<proteinExistence type="inferred from homology"/>
<gene>
    <name evidence="10" type="ORF">BVC80_1211g121</name>
</gene>
<keyword evidence="11" id="KW-1185">Reference proteome</keyword>
<comment type="similarity">
    <text evidence="3">Belongs to the oleosin family.</text>
</comment>
<dbReference type="OrthoDB" id="2016943at2759"/>
<dbReference type="FunCoup" id="A0A200Q3L5">
    <property type="interactions" value="156"/>
</dbReference>
<dbReference type="Pfam" id="PF01277">
    <property type="entry name" value="Oleosin"/>
    <property type="match status" value="1"/>
</dbReference>
<dbReference type="GO" id="GO:0012511">
    <property type="term" value="C:monolayer-surrounded lipid storage body"/>
    <property type="evidence" value="ECO:0007669"/>
    <property type="project" value="InterPro"/>
</dbReference>
<dbReference type="OMA" id="YFREMHP"/>
<evidence type="ECO:0000313" key="10">
    <source>
        <dbReference type="EMBL" id="OVA05045.1"/>
    </source>
</evidence>
<evidence type="ECO:0000256" key="6">
    <source>
        <dbReference type="ARBA" id="ARBA00022989"/>
    </source>
</evidence>
<evidence type="ECO:0000256" key="4">
    <source>
        <dbReference type="ARBA" id="ARBA00022677"/>
    </source>
</evidence>
<feature type="transmembrane region" description="Helical" evidence="9">
    <location>
        <begin position="49"/>
        <end position="74"/>
    </location>
</feature>
<reference evidence="10 11" key="1">
    <citation type="journal article" date="2017" name="Mol. Plant">
        <title>The Genome of Medicinal Plant Macleaya cordata Provides New Insights into Benzylisoquinoline Alkaloids Metabolism.</title>
        <authorList>
            <person name="Liu X."/>
            <person name="Liu Y."/>
            <person name="Huang P."/>
            <person name="Ma Y."/>
            <person name="Qing Z."/>
            <person name="Tang Q."/>
            <person name="Cao H."/>
            <person name="Cheng P."/>
            <person name="Zheng Y."/>
            <person name="Yuan Z."/>
            <person name="Zhou Y."/>
            <person name="Liu J."/>
            <person name="Tang Z."/>
            <person name="Zhuo Y."/>
            <person name="Zhang Y."/>
            <person name="Yu L."/>
            <person name="Huang J."/>
            <person name="Yang P."/>
            <person name="Peng Q."/>
            <person name="Zhang J."/>
            <person name="Jiang W."/>
            <person name="Zhang Z."/>
            <person name="Lin K."/>
            <person name="Ro D.K."/>
            <person name="Chen X."/>
            <person name="Xiong X."/>
            <person name="Shang Y."/>
            <person name="Huang S."/>
            <person name="Zeng J."/>
        </authorList>
    </citation>
    <scope>NUCLEOTIDE SEQUENCE [LARGE SCALE GENOMIC DNA]</scope>
    <source>
        <strain evidence="11">cv. BLH2017</strain>
        <tissue evidence="10">Root</tissue>
    </source>
</reference>
<evidence type="ECO:0000256" key="3">
    <source>
        <dbReference type="ARBA" id="ARBA00010858"/>
    </source>
</evidence>
<evidence type="ECO:0000256" key="1">
    <source>
        <dbReference type="ARBA" id="ARBA00004141"/>
    </source>
</evidence>
<accession>A0A200Q3L5</accession>
<dbReference type="GO" id="GO:0009791">
    <property type="term" value="P:post-embryonic development"/>
    <property type="evidence" value="ECO:0007669"/>
    <property type="project" value="UniProtKB-ARBA"/>
</dbReference>